<evidence type="ECO:0000313" key="7">
    <source>
        <dbReference type="EMBL" id="SGZ38097.1"/>
    </source>
</evidence>
<proteinExistence type="inferred from homology"/>
<dbReference type="EMBL" id="FQNF01000004">
    <property type="protein sequence ID" value="SGZ38097.1"/>
    <property type="molecule type" value="Genomic_DNA"/>
</dbReference>
<keyword evidence="4 6" id="KW-1133">Transmembrane helix</keyword>
<keyword evidence="3 6" id="KW-0812">Transmembrane</keyword>
<evidence type="ECO:0000256" key="3">
    <source>
        <dbReference type="ARBA" id="ARBA00022692"/>
    </source>
</evidence>
<dbReference type="GO" id="GO:0061024">
    <property type="term" value="P:membrane organization"/>
    <property type="evidence" value="ECO:0007669"/>
    <property type="project" value="TreeGrafter"/>
</dbReference>
<dbReference type="GO" id="GO:0016020">
    <property type="term" value="C:membrane"/>
    <property type="evidence" value="ECO:0007669"/>
    <property type="project" value="UniProtKB-SubCell"/>
</dbReference>
<dbReference type="InterPro" id="IPR051645">
    <property type="entry name" value="PER33/POM33_regulator"/>
</dbReference>
<gene>
    <name evidence="7" type="ORF">HGUI_00297</name>
</gene>
<comment type="subcellular location">
    <subcellularLocation>
        <location evidence="1">Membrane</location>
        <topology evidence="1">Multi-pass membrane protein</topology>
    </subcellularLocation>
</comment>
<feature type="transmembrane region" description="Helical" evidence="6">
    <location>
        <begin position="103"/>
        <end position="122"/>
    </location>
</feature>
<keyword evidence="5 6" id="KW-0472">Membrane</keyword>
<comment type="similarity">
    <text evidence="2">Belongs to the PER33/POM33 family.</text>
</comment>
<dbReference type="AlphaFoldDB" id="A0A1L0CIG1"/>
<dbReference type="PANTHER" id="PTHR12703:SF4">
    <property type="entry name" value="TRANSMEMBRANE PROTEIN 33"/>
    <property type="match status" value="1"/>
</dbReference>
<dbReference type="InterPro" id="IPR005344">
    <property type="entry name" value="TMEM33/Pom33"/>
</dbReference>
<dbReference type="Proteomes" id="UP000183365">
    <property type="component" value="Unassembled WGS sequence"/>
</dbReference>
<dbReference type="Pfam" id="PF03661">
    <property type="entry name" value="TMEM33_Pom33"/>
    <property type="match status" value="1"/>
</dbReference>
<feature type="transmembrane region" description="Helical" evidence="6">
    <location>
        <begin position="42"/>
        <end position="59"/>
    </location>
</feature>
<evidence type="ECO:0000256" key="6">
    <source>
        <dbReference type="SAM" id="Phobius"/>
    </source>
</evidence>
<evidence type="ECO:0000256" key="4">
    <source>
        <dbReference type="ARBA" id="ARBA00022989"/>
    </source>
</evidence>
<accession>A0A1L0CIG1</accession>
<name>A0A1L0CIG1_9ASCO</name>
<feature type="transmembrane region" description="Helical" evidence="6">
    <location>
        <begin position="79"/>
        <end position="97"/>
    </location>
</feature>
<sequence>MSIDYKSYLRNISYEKVWFFGHCLTLSSALLYALSFCTSTKLFKLIFVGVLLSFGVQLTQKYILTPKVKSNKKKSIKKIIDDVNFQYFFIAFVWLMTASKPNMLSIPPFLIFSSFHILSYVYKKNEKGSKNNSFIPASAMTFLVNLEIILRNHRDKLVNASSLCEVYLLVQLLFKAITFQNKSWIQICGYLIFMKMRLIDYKESGAASQENNTQLLINNFKNLDLRISMGLTKLVNSNPSMKSIQNIYENVIKNVIVKQFIKIKIPLLSRIEEEKSKKQS</sequence>
<evidence type="ECO:0000256" key="2">
    <source>
        <dbReference type="ARBA" id="ARBA00007322"/>
    </source>
</evidence>
<dbReference type="PANTHER" id="PTHR12703">
    <property type="entry name" value="TRANSMEMBRANE PROTEIN 33"/>
    <property type="match status" value="1"/>
</dbReference>
<dbReference type="GO" id="GO:0005783">
    <property type="term" value="C:endoplasmic reticulum"/>
    <property type="evidence" value="ECO:0007669"/>
    <property type="project" value="TreeGrafter"/>
</dbReference>
<dbReference type="GO" id="GO:0071786">
    <property type="term" value="P:endoplasmic reticulum tubular network organization"/>
    <property type="evidence" value="ECO:0007669"/>
    <property type="project" value="TreeGrafter"/>
</dbReference>
<organism evidence="7 8">
    <name type="scientific">Hanseniaspora guilliermondii</name>
    <dbReference type="NCBI Taxonomy" id="56406"/>
    <lineage>
        <taxon>Eukaryota</taxon>
        <taxon>Fungi</taxon>
        <taxon>Dikarya</taxon>
        <taxon>Ascomycota</taxon>
        <taxon>Saccharomycotina</taxon>
        <taxon>Saccharomycetes</taxon>
        <taxon>Saccharomycodales</taxon>
        <taxon>Saccharomycodaceae</taxon>
        <taxon>Hanseniaspora</taxon>
    </lineage>
</organism>
<feature type="transmembrane region" description="Helical" evidence="6">
    <location>
        <begin position="17"/>
        <end position="36"/>
    </location>
</feature>
<evidence type="ECO:0000256" key="5">
    <source>
        <dbReference type="ARBA" id="ARBA00023136"/>
    </source>
</evidence>
<protein>
    <recommendedName>
        <fullName evidence="9">Nucleoporin POM33</fullName>
    </recommendedName>
</protein>
<evidence type="ECO:0000256" key="1">
    <source>
        <dbReference type="ARBA" id="ARBA00004141"/>
    </source>
</evidence>
<reference evidence="8" key="1">
    <citation type="submission" date="2016-11" db="EMBL/GenBank/DDBJ databases">
        <authorList>
            <person name="Guldener U."/>
        </authorList>
    </citation>
    <scope>NUCLEOTIDE SEQUENCE [LARGE SCALE GENOMIC DNA]</scope>
</reference>
<evidence type="ECO:0008006" key="9">
    <source>
        <dbReference type="Google" id="ProtNLM"/>
    </source>
</evidence>
<dbReference type="OrthoDB" id="3972494at2759"/>
<dbReference type="VEuPathDB" id="FungiDB:HGUI_00297"/>
<keyword evidence="8" id="KW-1185">Reference proteome</keyword>
<evidence type="ECO:0000313" key="8">
    <source>
        <dbReference type="Proteomes" id="UP000183365"/>
    </source>
</evidence>